<reference evidence="2 3" key="1">
    <citation type="journal article" date="2017" name="Curr. Microbiol.">
        <title>Mucilaginibacter ginsenosidivorans sp. nov., Isolated from Soil of Ginseng Field.</title>
        <authorList>
            <person name="Kim M.M."/>
            <person name="Siddiqi M.Z."/>
            <person name="Im W.T."/>
        </authorList>
    </citation>
    <scope>NUCLEOTIDE SEQUENCE [LARGE SCALE GENOMIC DNA]</scope>
    <source>
        <strain evidence="2 3">Gsoil 3017</strain>
    </source>
</reference>
<dbReference type="OrthoDB" id="98874at2"/>
<dbReference type="AlphaFoldDB" id="A0A5B8UQN3"/>
<evidence type="ECO:0000313" key="3">
    <source>
        <dbReference type="Proteomes" id="UP000321479"/>
    </source>
</evidence>
<dbReference type="Gene3D" id="2.60.40.3140">
    <property type="match status" value="1"/>
</dbReference>
<dbReference type="Pfam" id="PF12969">
    <property type="entry name" value="DUF3857"/>
    <property type="match status" value="1"/>
</dbReference>
<dbReference type="KEGG" id="mgin:FRZ54_01660"/>
<dbReference type="RefSeq" id="WP_147029917.1">
    <property type="nucleotide sequence ID" value="NZ_CP042436.1"/>
</dbReference>
<gene>
    <name evidence="2" type="ORF">FRZ54_01660</name>
</gene>
<name>A0A5B8UQN3_9SPHI</name>
<accession>A0A5B8UQN3</accession>
<dbReference type="Gene3D" id="2.60.120.1130">
    <property type="match status" value="1"/>
</dbReference>
<proteinExistence type="predicted"/>
<dbReference type="Proteomes" id="UP000321479">
    <property type="component" value="Chromosome"/>
</dbReference>
<organism evidence="2 3">
    <name type="scientific">Mucilaginibacter ginsenosidivorans</name>
    <dbReference type="NCBI Taxonomy" id="398053"/>
    <lineage>
        <taxon>Bacteria</taxon>
        <taxon>Pseudomonadati</taxon>
        <taxon>Bacteroidota</taxon>
        <taxon>Sphingobacteriia</taxon>
        <taxon>Sphingobacteriales</taxon>
        <taxon>Sphingobacteriaceae</taxon>
        <taxon>Mucilaginibacter</taxon>
    </lineage>
</organism>
<dbReference type="EMBL" id="CP042436">
    <property type="protein sequence ID" value="QEC61339.1"/>
    <property type="molecule type" value="Genomic_DNA"/>
</dbReference>
<sequence length="635" mass="72907">MRKYFTLLIFMSVAIGANAQIRLFGIIDSADLRLSSCSFEKDANAEVLFDKARVYFSALGALTMERHKRVKIFNEKGKEYGNVKIEYDNMYGVDNILDIQAETINLENGKIVKDKLDPKLIYAQHTDKNKDAIIISFPNIKPGSVIEYKYTLMRNIASNFPAWHFQTDIPTRYSEFNVLFSSRLQFKAFTRRNQPFAQDTLVTGGHIWTAEDLPSVKDEAYARAEGDGMQSVALLLTSVQTFDGTTIDLSDTWEKAGKKLATAKDYYKELDQHLGGEDTLIKRALALKNDDEKIAYLFNSVKSIMSWNGFQNWASRDGIRNAWKKRVGNSAEVNAVLYHLLKKSGVKAYPMLVSTRENGLIQPDFVDIFQINNLVAYVPVDSNRYYVLDATNKYNVYNQVPYEFLNSYGLCLNRDADKYEMVYMENKTPSKDVIIIVADINPDAKMKGTGQIASYGYRRTQDLELYKTLGDQKFNEYLTGRDNNVKITNLKLSNMQADTLPFEQNFDFSYDLNNSDNYLFFTPNIFTPLHDNPFLSESRTSPIDFGFGSSHVISGRYKLPPGYAVESLPKSVNIVMADKSIKFRRSLENQDGYISLHYEVNIKRTKFLKTEYPDLHEFFKKMYEMLNEQIVLKKK</sequence>
<keyword evidence="3" id="KW-1185">Reference proteome</keyword>
<evidence type="ECO:0000259" key="1">
    <source>
        <dbReference type="Pfam" id="PF12969"/>
    </source>
</evidence>
<dbReference type="InterPro" id="IPR024618">
    <property type="entry name" value="DUF3857"/>
</dbReference>
<dbReference type="Gene3D" id="3.10.620.30">
    <property type="match status" value="1"/>
</dbReference>
<evidence type="ECO:0000313" key="2">
    <source>
        <dbReference type="EMBL" id="QEC61339.1"/>
    </source>
</evidence>
<feature type="domain" description="DUF3857" evidence="1">
    <location>
        <begin position="61"/>
        <end position="216"/>
    </location>
</feature>
<protein>
    <submittedName>
        <fullName evidence="2">DUF3857 domain-containing protein</fullName>
    </submittedName>
</protein>